<dbReference type="Proteomes" id="UP001179361">
    <property type="component" value="Unassembled WGS sequence"/>
</dbReference>
<reference evidence="2" key="1">
    <citation type="submission" date="2021-11" db="EMBL/GenBank/DDBJ databases">
        <title>The complete genome of Massilia sp sp. G4R7.</title>
        <authorList>
            <person name="Liu L."/>
            <person name="Yue J."/>
            <person name="Yuan J."/>
            <person name="Yang F."/>
            <person name="Li L."/>
        </authorList>
    </citation>
    <scope>NUCLEOTIDE SEQUENCE</scope>
    <source>
        <strain evidence="2">G4R7</strain>
    </source>
</reference>
<evidence type="ECO:0000313" key="2">
    <source>
        <dbReference type="EMBL" id="MCD2515843.1"/>
    </source>
</evidence>
<dbReference type="PROSITE" id="PS51318">
    <property type="entry name" value="TAT"/>
    <property type="match status" value="1"/>
</dbReference>
<name>A0ABS8Q273_9BURK</name>
<dbReference type="RefSeq" id="WP_231057139.1">
    <property type="nucleotide sequence ID" value="NZ_JAJNOC010000001.1"/>
</dbReference>
<feature type="chain" id="PRO_5045797545" description="Transmembrane protein" evidence="1">
    <location>
        <begin position="26"/>
        <end position="322"/>
    </location>
</feature>
<dbReference type="InterPro" id="IPR006311">
    <property type="entry name" value="TAT_signal"/>
</dbReference>
<evidence type="ECO:0008006" key="4">
    <source>
        <dbReference type="Google" id="ProtNLM"/>
    </source>
</evidence>
<organism evidence="2 3">
    <name type="scientific">Massilia phyllostachyos</name>
    <dbReference type="NCBI Taxonomy" id="2898585"/>
    <lineage>
        <taxon>Bacteria</taxon>
        <taxon>Pseudomonadati</taxon>
        <taxon>Pseudomonadota</taxon>
        <taxon>Betaproteobacteria</taxon>
        <taxon>Burkholderiales</taxon>
        <taxon>Oxalobacteraceae</taxon>
        <taxon>Telluria group</taxon>
        <taxon>Massilia</taxon>
    </lineage>
</organism>
<accession>A0ABS8Q273</accession>
<feature type="signal peptide" evidence="1">
    <location>
        <begin position="1"/>
        <end position="25"/>
    </location>
</feature>
<proteinExistence type="predicted"/>
<gene>
    <name evidence="2" type="ORF">LQ564_05880</name>
</gene>
<protein>
    <recommendedName>
        <fullName evidence="4">Transmembrane protein</fullName>
    </recommendedName>
</protein>
<dbReference type="EMBL" id="JAJNOC010000001">
    <property type="protein sequence ID" value="MCD2515843.1"/>
    <property type="molecule type" value="Genomic_DNA"/>
</dbReference>
<evidence type="ECO:0000256" key="1">
    <source>
        <dbReference type="SAM" id="SignalP"/>
    </source>
</evidence>
<keyword evidence="1" id="KW-0732">Signal</keyword>
<evidence type="ECO:0000313" key="3">
    <source>
        <dbReference type="Proteomes" id="UP001179361"/>
    </source>
</evidence>
<comment type="caution">
    <text evidence="2">The sequence shown here is derived from an EMBL/GenBank/DDBJ whole genome shotgun (WGS) entry which is preliminary data.</text>
</comment>
<keyword evidence="3" id="KW-1185">Reference proteome</keyword>
<sequence>MRARRPFLLTALLAAALLVSGGAWAAAAKKKEKDKDGNAQHFAVVGHRAAIDGEDGLKDTLDEAKDEDLAFVVVTGIKGANEPCGDRVYQKRRELFDKVKRPVIVSLSGNDWTGCRNSLGRTNAIERLNRLRELFYGEPESLGKDKLPLTRLSSSPRFRSYAENAHWKVGKVLYATINLPAANNHYLAAAGRNSEFEDRAVANRFWLNRLFAIAKQDKVSAVVLFAEGNMQPLLQPANGLRALLQRAPTAYDGFADTRRQVQMRAAKFMGQVLVVDSAGLPKEAKPGIEWLGNVGHLSVGAHAVEVRVAGDGKKVFSLGAVR</sequence>